<dbReference type="Pfam" id="PF00881">
    <property type="entry name" value="Nitroreductase"/>
    <property type="match status" value="1"/>
</dbReference>
<sequence>MDIEITNRIALSVPHKAGGMPLMMALSRRHSTRLYTDRPLSPQLLSDLLWAACGINRPATGGRTAPSARNWHAIDIYLAAADGAWRYEPEAHCLQRVLASDVRASTGMQEFVGTAALDLVYVANLARMEATDPLERRFYCGADAGAIAQNVYLFCAAEGLATVVRGLVDRRALATALGLGARQRVLLAQTVGFAA</sequence>
<gene>
    <name evidence="2" type="ORF">SAMN04487997_2131</name>
</gene>
<reference evidence="2 3" key="1">
    <citation type="submission" date="2016-10" db="EMBL/GenBank/DDBJ databases">
        <authorList>
            <person name="de Groot N.N."/>
        </authorList>
    </citation>
    <scope>NUCLEOTIDE SEQUENCE [LARGE SCALE GENOMIC DNA]</scope>
    <source>
        <strain evidence="2 3">DSM 26515</strain>
    </source>
</reference>
<dbReference type="PANTHER" id="PTHR43745:SF2">
    <property type="entry name" value="NITROREDUCTASE MJ1384-RELATED"/>
    <property type="match status" value="1"/>
</dbReference>
<dbReference type="SUPFAM" id="SSF55469">
    <property type="entry name" value="FMN-dependent nitroreductase-like"/>
    <property type="match status" value="1"/>
</dbReference>
<dbReference type="PANTHER" id="PTHR43745">
    <property type="entry name" value="NITROREDUCTASE MJ1384-RELATED"/>
    <property type="match status" value="1"/>
</dbReference>
<evidence type="ECO:0000313" key="3">
    <source>
        <dbReference type="Proteomes" id="UP000199420"/>
    </source>
</evidence>
<keyword evidence="3" id="KW-1185">Reference proteome</keyword>
<dbReference type="AlphaFoldDB" id="A0A1H6UYS7"/>
<dbReference type="InterPro" id="IPR029479">
    <property type="entry name" value="Nitroreductase"/>
</dbReference>
<dbReference type="GO" id="GO:0016491">
    <property type="term" value="F:oxidoreductase activity"/>
    <property type="evidence" value="ECO:0007669"/>
    <property type="project" value="InterPro"/>
</dbReference>
<dbReference type="OrthoDB" id="9802775at2"/>
<dbReference type="STRING" id="529704.SAMN02927913_1596"/>
<accession>A0A1H6UYS7</accession>
<dbReference type="InterPro" id="IPR000415">
    <property type="entry name" value="Nitroreductase-like"/>
</dbReference>
<evidence type="ECO:0000313" key="2">
    <source>
        <dbReference type="EMBL" id="SEI94747.1"/>
    </source>
</evidence>
<protein>
    <submittedName>
        <fullName evidence="2">SagB-type dehydrogenase domain-containing protein</fullName>
    </submittedName>
</protein>
<feature type="domain" description="Nitroreductase" evidence="1">
    <location>
        <begin position="27"/>
        <end position="192"/>
    </location>
</feature>
<dbReference type="Proteomes" id="UP000199420">
    <property type="component" value="Unassembled WGS sequence"/>
</dbReference>
<evidence type="ECO:0000259" key="1">
    <source>
        <dbReference type="Pfam" id="PF00881"/>
    </source>
</evidence>
<organism evidence="2 3">
    <name type="scientific">Frateuria terrea</name>
    <dbReference type="NCBI Taxonomy" id="529704"/>
    <lineage>
        <taxon>Bacteria</taxon>
        <taxon>Pseudomonadati</taxon>
        <taxon>Pseudomonadota</taxon>
        <taxon>Gammaproteobacteria</taxon>
        <taxon>Lysobacterales</taxon>
        <taxon>Rhodanobacteraceae</taxon>
        <taxon>Frateuria</taxon>
    </lineage>
</organism>
<dbReference type="RefSeq" id="WP_091335733.1">
    <property type="nucleotide sequence ID" value="NZ_FNYC01000003.1"/>
</dbReference>
<dbReference type="CDD" id="cd02142">
    <property type="entry name" value="McbC_SagB-like_oxidoreductase"/>
    <property type="match status" value="1"/>
</dbReference>
<dbReference type="EMBL" id="FNYC01000003">
    <property type="protein sequence ID" value="SEI94747.1"/>
    <property type="molecule type" value="Genomic_DNA"/>
</dbReference>
<proteinExistence type="predicted"/>
<dbReference type="InterPro" id="IPR052544">
    <property type="entry name" value="Bacteriocin_Proc_Enz"/>
</dbReference>
<dbReference type="Gene3D" id="3.40.109.10">
    <property type="entry name" value="NADH Oxidase"/>
    <property type="match status" value="1"/>
</dbReference>
<name>A0A1H6UYS7_9GAMM</name>